<dbReference type="eggNOG" id="COG5464">
    <property type="taxonomic scope" value="Bacteria"/>
</dbReference>
<dbReference type="RefSeq" id="WP_008869498.1">
    <property type="nucleotide sequence ID" value="NZ_ACJN02000002.1"/>
</dbReference>
<proteinExistence type="predicted"/>
<dbReference type="PANTHER" id="PTHR34611">
    <property type="match status" value="1"/>
</dbReference>
<accession>D6SN42</accession>
<sequence length="99" mass="11635">MSKIKQAHDKIFKNVFSDRKNALNLLGNFLPANILNRLDLKQMVYEKDTFVQKHLKGYYSDLLVTIPLVDSDESVKVYFLFEHKSFSDPDLPLQLLRYI</sequence>
<feature type="domain" description="Transposase (putative) YhgA-like" evidence="1">
    <location>
        <begin position="7"/>
        <end position="99"/>
    </location>
</feature>
<dbReference type="Proteomes" id="UP000005496">
    <property type="component" value="Unassembled WGS sequence"/>
</dbReference>
<evidence type="ECO:0000313" key="3">
    <source>
        <dbReference type="Proteomes" id="UP000005496"/>
    </source>
</evidence>
<comment type="caution">
    <text evidence="2">The sequence shown here is derived from an EMBL/GenBank/DDBJ whole genome shotgun (WGS) entry which is preliminary data.</text>
</comment>
<keyword evidence="3" id="KW-1185">Reference proteome</keyword>
<reference evidence="2" key="1">
    <citation type="submission" date="2010-05" db="EMBL/GenBank/DDBJ databases">
        <title>The draft genome of Desulfonatronospira thiodismutans ASO3-1.</title>
        <authorList>
            <consortium name="US DOE Joint Genome Institute (JGI-PGF)"/>
            <person name="Lucas S."/>
            <person name="Copeland A."/>
            <person name="Lapidus A."/>
            <person name="Cheng J.-F."/>
            <person name="Bruce D."/>
            <person name="Goodwin L."/>
            <person name="Pitluck S."/>
            <person name="Chertkov O."/>
            <person name="Brettin T."/>
            <person name="Detter J.C."/>
            <person name="Han C."/>
            <person name="Land M.L."/>
            <person name="Hauser L."/>
            <person name="Kyrpides N."/>
            <person name="Mikhailova N."/>
            <person name="Muyzer G."/>
            <person name="Woyke T."/>
        </authorList>
    </citation>
    <scope>NUCLEOTIDE SEQUENCE [LARGE SCALE GENOMIC DNA]</scope>
    <source>
        <strain evidence="2">ASO3-1</strain>
    </source>
</reference>
<dbReference type="InterPro" id="IPR051699">
    <property type="entry name" value="Rpn/YhgA-like_nuclease"/>
</dbReference>
<evidence type="ECO:0000259" key="1">
    <source>
        <dbReference type="Pfam" id="PF04754"/>
    </source>
</evidence>
<gene>
    <name evidence="2" type="ORF">Dthio_PD1516</name>
</gene>
<name>D6SN42_9BACT</name>
<dbReference type="GO" id="GO:0006310">
    <property type="term" value="P:DNA recombination"/>
    <property type="evidence" value="ECO:0007669"/>
    <property type="project" value="TreeGrafter"/>
</dbReference>
<evidence type="ECO:0000313" key="2">
    <source>
        <dbReference type="EMBL" id="EFI34168.1"/>
    </source>
</evidence>
<organism evidence="2 3">
    <name type="scientific">Desulfonatronospira thiodismutans ASO3-1</name>
    <dbReference type="NCBI Taxonomy" id="555779"/>
    <lineage>
        <taxon>Bacteria</taxon>
        <taxon>Pseudomonadati</taxon>
        <taxon>Thermodesulfobacteriota</taxon>
        <taxon>Desulfovibrionia</taxon>
        <taxon>Desulfovibrionales</taxon>
        <taxon>Desulfonatronovibrionaceae</taxon>
        <taxon>Desulfonatronospira</taxon>
    </lineage>
</organism>
<feature type="non-terminal residue" evidence="2">
    <location>
        <position position="99"/>
    </location>
</feature>
<dbReference type="AlphaFoldDB" id="D6SN42"/>
<dbReference type="GO" id="GO:1990238">
    <property type="term" value="F:double-stranded DNA endonuclease activity"/>
    <property type="evidence" value="ECO:0007669"/>
    <property type="project" value="TreeGrafter"/>
</dbReference>
<protein>
    <submittedName>
        <fullName evidence="2">Transposase YhgA family protein</fullName>
    </submittedName>
</protein>
<dbReference type="EMBL" id="ACJN02000002">
    <property type="protein sequence ID" value="EFI34168.1"/>
    <property type="molecule type" value="Genomic_DNA"/>
</dbReference>
<dbReference type="InterPro" id="IPR006842">
    <property type="entry name" value="Transposase_31"/>
</dbReference>
<dbReference type="PANTHER" id="PTHR34611:SF2">
    <property type="entry name" value="INACTIVE RECOMBINATION-PROMOTING NUCLEASE-LIKE PROTEIN RPNE-RELATED"/>
    <property type="match status" value="1"/>
</dbReference>
<dbReference type="Pfam" id="PF04754">
    <property type="entry name" value="Transposase_31"/>
    <property type="match status" value="1"/>
</dbReference>